<evidence type="ECO:0000256" key="2">
    <source>
        <dbReference type="PROSITE-ProRule" id="PRU00335"/>
    </source>
</evidence>
<dbReference type="InterPro" id="IPR041490">
    <property type="entry name" value="KstR2_TetR_C"/>
</dbReference>
<dbReference type="AlphaFoldDB" id="A0A0J6TDD3"/>
<dbReference type="GO" id="GO:0000976">
    <property type="term" value="F:transcription cis-regulatory region binding"/>
    <property type="evidence" value="ECO:0007669"/>
    <property type="project" value="TreeGrafter"/>
</dbReference>
<proteinExistence type="predicted"/>
<dbReference type="PATRIC" id="fig|1187852.3.peg.4556"/>
<dbReference type="Gene3D" id="1.10.10.60">
    <property type="entry name" value="Homeodomain-like"/>
    <property type="match status" value="1"/>
</dbReference>
<accession>A0A0J6TDD3</accession>
<dbReference type="InterPro" id="IPR050109">
    <property type="entry name" value="HTH-type_TetR-like_transc_reg"/>
</dbReference>
<dbReference type="PROSITE" id="PS50977">
    <property type="entry name" value="HTH_TETR_2"/>
    <property type="match status" value="1"/>
</dbReference>
<feature type="DNA-binding region" description="H-T-H motif" evidence="2">
    <location>
        <begin position="9"/>
        <end position="28"/>
    </location>
</feature>
<dbReference type="GO" id="GO:0003700">
    <property type="term" value="F:DNA-binding transcription factor activity"/>
    <property type="evidence" value="ECO:0007669"/>
    <property type="project" value="TreeGrafter"/>
</dbReference>
<protein>
    <recommendedName>
        <fullName evidence="3">HTH tetR-type domain-containing protein</fullName>
    </recommendedName>
</protein>
<dbReference type="SUPFAM" id="SSF46689">
    <property type="entry name" value="Homeodomain-like"/>
    <property type="match status" value="1"/>
</dbReference>
<sequence length="185" mass="20665">MAHGYAATSIDTVADALGATKGRVYYYYRSKTDLFFDIHRQAMTMNLSVMRPLATSARPPRDRLVSMARTHAMLVMDHLPTQRVLNQGVELHLSGRTTAPQRDVLAELMAMRSQFERLYVDVLAEGVASGDFRALDPRLGAKSVLGALNWMTVWYSPRPDESAETRDRIADELATFVLHAVRAAP</sequence>
<dbReference type="EMBL" id="LABZ01000034">
    <property type="protein sequence ID" value="KMO43879.1"/>
    <property type="molecule type" value="Genomic_DNA"/>
</dbReference>
<dbReference type="Gene3D" id="1.10.357.10">
    <property type="entry name" value="Tetracycline Repressor, domain 2"/>
    <property type="match status" value="1"/>
</dbReference>
<dbReference type="Pfam" id="PF00440">
    <property type="entry name" value="TetR_N"/>
    <property type="match status" value="1"/>
</dbReference>
<evidence type="ECO:0000259" key="3">
    <source>
        <dbReference type="PROSITE" id="PS50977"/>
    </source>
</evidence>
<dbReference type="SUPFAM" id="SSF48498">
    <property type="entry name" value="Tetracyclin repressor-like, C-terminal domain"/>
    <property type="match status" value="1"/>
</dbReference>
<dbReference type="InterPro" id="IPR001647">
    <property type="entry name" value="HTH_TetR"/>
</dbReference>
<organism evidence="4 5">
    <name type="scientific">Methylobacterium tarhaniae</name>
    <dbReference type="NCBI Taxonomy" id="1187852"/>
    <lineage>
        <taxon>Bacteria</taxon>
        <taxon>Pseudomonadati</taxon>
        <taxon>Pseudomonadota</taxon>
        <taxon>Alphaproteobacteria</taxon>
        <taxon>Hyphomicrobiales</taxon>
        <taxon>Methylobacteriaceae</taxon>
        <taxon>Methylobacterium</taxon>
    </lineage>
</organism>
<evidence type="ECO:0000256" key="1">
    <source>
        <dbReference type="ARBA" id="ARBA00023125"/>
    </source>
</evidence>
<dbReference type="InterPro" id="IPR036271">
    <property type="entry name" value="Tet_transcr_reg_TetR-rel_C_sf"/>
</dbReference>
<dbReference type="PANTHER" id="PTHR30055">
    <property type="entry name" value="HTH-TYPE TRANSCRIPTIONAL REGULATOR RUTR"/>
    <property type="match status" value="1"/>
</dbReference>
<evidence type="ECO:0000313" key="4">
    <source>
        <dbReference type="EMBL" id="KMO43879.1"/>
    </source>
</evidence>
<feature type="domain" description="HTH tetR-type" evidence="3">
    <location>
        <begin position="1"/>
        <end position="46"/>
    </location>
</feature>
<keyword evidence="5" id="KW-1185">Reference proteome</keyword>
<gene>
    <name evidence="4" type="ORF">VQ03_06185</name>
</gene>
<comment type="caution">
    <text evidence="4">The sequence shown here is derived from an EMBL/GenBank/DDBJ whole genome shotgun (WGS) entry which is preliminary data.</text>
</comment>
<evidence type="ECO:0000313" key="5">
    <source>
        <dbReference type="Proteomes" id="UP000036449"/>
    </source>
</evidence>
<reference evidence="4 5" key="1">
    <citation type="submission" date="2015-03" db="EMBL/GenBank/DDBJ databases">
        <title>Genome sequencing of Methylobacterium tarhaniae DSM 25844.</title>
        <authorList>
            <person name="Chaudhry V."/>
            <person name="Patil P.B."/>
        </authorList>
    </citation>
    <scope>NUCLEOTIDE SEQUENCE [LARGE SCALE GENOMIC DNA]</scope>
    <source>
        <strain evidence="4 5">DSM 25844</strain>
    </source>
</reference>
<dbReference type="Pfam" id="PF17932">
    <property type="entry name" value="TetR_C_24"/>
    <property type="match status" value="1"/>
</dbReference>
<keyword evidence="1 2" id="KW-0238">DNA-binding</keyword>
<dbReference type="InterPro" id="IPR009057">
    <property type="entry name" value="Homeodomain-like_sf"/>
</dbReference>
<dbReference type="PANTHER" id="PTHR30055:SF226">
    <property type="entry name" value="HTH-TYPE TRANSCRIPTIONAL REGULATOR PKSA"/>
    <property type="match status" value="1"/>
</dbReference>
<dbReference type="Proteomes" id="UP000036449">
    <property type="component" value="Unassembled WGS sequence"/>
</dbReference>
<name>A0A0J6TDD3_9HYPH</name>